<dbReference type="EMBL" id="SRLO01004840">
    <property type="protein sequence ID" value="TNN30116.1"/>
    <property type="molecule type" value="Genomic_DNA"/>
</dbReference>
<dbReference type="AlphaFoldDB" id="A0A4Z2EMK4"/>
<keyword evidence="3" id="KW-1185">Reference proteome</keyword>
<comment type="caution">
    <text evidence="2">The sequence shown here is derived from an EMBL/GenBank/DDBJ whole genome shotgun (WGS) entry which is preliminary data.</text>
</comment>
<name>A0A4Z2EMK4_9TELE</name>
<reference evidence="2 3" key="1">
    <citation type="submission" date="2019-03" db="EMBL/GenBank/DDBJ databases">
        <title>First draft genome of Liparis tanakae, snailfish: a comprehensive survey of snailfish specific genes.</title>
        <authorList>
            <person name="Kim W."/>
            <person name="Song I."/>
            <person name="Jeong J.-H."/>
            <person name="Kim D."/>
            <person name="Kim S."/>
            <person name="Ryu S."/>
            <person name="Song J.Y."/>
            <person name="Lee S.K."/>
        </authorList>
    </citation>
    <scope>NUCLEOTIDE SEQUENCE [LARGE SCALE GENOMIC DNA]</scope>
    <source>
        <tissue evidence="2">Muscle</tissue>
    </source>
</reference>
<evidence type="ECO:0000313" key="3">
    <source>
        <dbReference type="Proteomes" id="UP000314294"/>
    </source>
</evidence>
<protein>
    <submittedName>
        <fullName evidence="2">Uncharacterized protein</fullName>
    </submittedName>
</protein>
<gene>
    <name evidence="2" type="ORF">EYF80_059732</name>
</gene>
<feature type="compositionally biased region" description="Basic and acidic residues" evidence="1">
    <location>
        <begin position="61"/>
        <end position="72"/>
    </location>
</feature>
<sequence>MCDVGFCEGDSGENLFRLSDEGRRAPHGLTASATAPDRGVTRPRDERPDTTHTGDTSQSKVENRAGRREPSSRSRRRSPFCEYSDDITRGQVLQKPNTRIGEPEEKAEAHMSDYT</sequence>
<evidence type="ECO:0000313" key="2">
    <source>
        <dbReference type="EMBL" id="TNN30116.1"/>
    </source>
</evidence>
<proteinExistence type="predicted"/>
<evidence type="ECO:0000256" key="1">
    <source>
        <dbReference type="SAM" id="MobiDB-lite"/>
    </source>
</evidence>
<feature type="compositionally biased region" description="Basic and acidic residues" evidence="1">
    <location>
        <begin position="39"/>
        <end position="52"/>
    </location>
</feature>
<organism evidence="2 3">
    <name type="scientific">Liparis tanakae</name>
    <name type="common">Tanaka's snailfish</name>
    <dbReference type="NCBI Taxonomy" id="230148"/>
    <lineage>
        <taxon>Eukaryota</taxon>
        <taxon>Metazoa</taxon>
        <taxon>Chordata</taxon>
        <taxon>Craniata</taxon>
        <taxon>Vertebrata</taxon>
        <taxon>Euteleostomi</taxon>
        <taxon>Actinopterygii</taxon>
        <taxon>Neopterygii</taxon>
        <taxon>Teleostei</taxon>
        <taxon>Neoteleostei</taxon>
        <taxon>Acanthomorphata</taxon>
        <taxon>Eupercaria</taxon>
        <taxon>Perciformes</taxon>
        <taxon>Cottioidei</taxon>
        <taxon>Cottales</taxon>
        <taxon>Liparidae</taxon>
        <taxon>Liparis</taxon>
    </lineage>
</organism>
<feature type="region of interest" description="Disordered" evidence="1">
    <location>
        <begin position="1"/>
        <end position="115"/>
    </location>
</feature>
<dbReference type="Proteomes" id="UP000314294">
    <property type="component" value="Unassembled WGS sequence"/>
</dbReference>
<feature type="compositionally biased region" description="Basic and acidic residues" evidence="1">
    <location>
        <begin position="101"/>
        <end position="115"/>
    </location>
</feature>
<accession>A0A4Z2EMK4</accession>